<accession>A0A3B7N4K6</accession>
<keyword evidence="4" id="KW-0732">Signal</keyword>
<dbReference type="GO" id="GO:0008800">
    <property type="term" value="F:beta-lactamase activity"/>
    <property type="evidence" value="ECO:0007669"/>
    <property type="project" value="UniProtKB-UniRule"/>
</dbReference>
<dbReference type="PANTHER" id="PTHR30627:SF6">
    <property type="entry name" value="BETA-LACTAMASE YBXI-RELATED"/>
    <property type="match status" value="1"/>
</dbReference>
<keyword evidence="5 8" id="KW-0378">Hydrolase</keyword>
<dbReference type="EMBL" id="CP032157">
    <property type="protein sequence ID" value="AXY77051.1"/>
    <property type="molecule type" value="Genomic_DNA"/>
</dbReference>
<name>A0A3B7N4K6_9BACT</name>
<feature type="domain" description="Penicillin-binding protein transpeptidase" evidence="9">
    <location>
        <begin position="57"/>
        <end position="264"/>
    </location>
</feature>
<dbReference type="InterPro" id="IPR002137">
    <property type="entry name" value="Beta-lactam_class-D_AS"/>
</dbReference>
<dbReference type="Proteomes" id="UP000263900">
    <property type="component" value="Chromosome"/>
</dbReference>
<evidence type="ECO:0000256" key="4">
    <source>
        <dbReference type="ARBA" id="ARBA00022729"/>
    </source>
</evidence>
<dbReference type="Gene3D" id="3.40.710.10">
    <property type="entry name" value="DD-peptidase/beta-lactamase superfamily"/>
    <property type="match status" value="1"/>
</dbReference>
<keyword evidence="11" id="KW-1185">Reference proteome</keyword>
<dbReference type="PROSITE" id="PS00337">
    <property type="entry name" value="BETA_LACTAMASE_D"/>
    <property type="match status" value="1"/>
</dbReference>
<dbReference type="OrthoDB" id="9762883at2"/>
<feature type="active site" description="Acyl-ester intermediate" evidence="7">
    <location>
        <position position="68"/>
    </location>
</feature>
<comment type="catalytic activity">
    <reaction evidence="1 8">
        <text>a beta-lactam + H2O = a substituted beta-amino acid</text>
        <dbReference type="Rhea" id="RHEA:20401"/>
        <dbReference type="ChEBI" id="CHEBI:15377"/>
        <dbReference type="ChEBI" id="CHEBI:35627"/>
        <dbReference type="ChEBI" id="CHEBI:140347"/>
        <dbReference type="EC" id="3.5.2.6"/>
    </reaction>
</comment>
<evidence type="ECO:0000256" key="2">
    <source>
        <dbReference type="ARBA" id="ARBA00007898"/>
    </source>
</evidence>
<gene>
    <name evidence="10" type="ORF">D3H65_25045</name>
</gene>
<dbReference type="InterPro" id="IPR001460">
    <property type="entry name" value="PCN-bd_Tpept"/>
</dbReference>
<evidence type="ECO:0000256" key="1">
    <source>
        <dbReference type="ARBA" id="ARBA00001526"/>
    </source>
</evidence>
<proteinExistence type="inferred from homology"/>
<dbReference type="InterPro" id="IPR050515">
    <property type="entry name" value="Beta-lactam/transpept"/>
</dbReference>
<dbReference type="PROSITE" id="PS51257">
    <property type="entry name" value="PROKAR_LIPOPROTEIN"/>
    <property type="match status" value="1"/>
</dbReference>
<dbReference type="AlphaFoldDB" id="A0A3B7N4K6"/>
<comment type="similarity">
    <text evidence="2 8">Belongs to the class-D beta-lactamase family.</text>
</comment>
<dbReference type="KEGG" id="pseg:D3H65_25045"/>
<evidence type="ECO:0000256" key="5">
    <source>
        <dbReference type="ARBA" id="ARBA00022801"/>
    </source>
</evidence>
<dbReference type="RefSeq" id="WP_119052927.1">
    <property type="nucleotide sequence ID" value="NZ_CP032157.1"/>
</dbReference>
<dbReference type="GO" id="GO:0017001">
    <property type="term" value="P:antibiotic catabolic process"/>
    <property type="evidence" value="ECO:0007669"/>
    <property type="project" value="InterPro"/>
</dbReference>
<protein>
    <recommendedName>
        <fullName evidence="3 8">Beta-lactamase</fullName>
        <ecNumber evidence="3 8">3.5.2.6</ecNumber>
    </recommendedName>
</protein>
<dbReference type="GO" id="GO:0071555">
    <property type="term" value="P:cell wall organization"/>
    <property type="evidence" value="ECO:0007669"/>
    <property type="project" value="TreeGrafter"/>
</dbReference>
<dbReference type="PANTHER" id="PTHR30627">
    <property type="entry name" value="PEPTIDOGLYCAN D,D-TRANSPEPTIDASE"/>
    <property type="match status" value="1"/>
</dbReference>
<keyword evidence="6 8" id="KW-0046">Antibiotic resistance</keyword>
<evidence type="ECO:0000256" key="3">
    <source>
        <dbReference type="ARBA" id="ARBA00012865"/>
    </source>
</evidence>
<organism evidence="10 11">
    <name type="scientific">Paraflavitalea soli</name>
    <dbReference type="NCBI Taxonomy" id="2315862"/>
    <lineage>
        <taxon>Bacteria</taxon>
        <taxon>Pseudomonadati</taxon>
        <taxon>Bacteroidota</taxon>
        <taxon>Chitinophagia</taxon>
        <taxon>Chitinophagales</taxon>
        <taxon>Chitinophagaceae</taxon>
        <taxon>Paraflavitalea</taxon>
    </lineage>
</organism>
<evidence type="ECO:0000256" key="7">
    <source>
        <dbReference type="PIRSR" id="PIRSR602137-50"/>
    </source>
</evidence>
<dbReference type="GO" id="GO:0005886">
    <property type="term" value="C:plasma membrane"/>
    <property type="evidence" value="ECO:0007669"/>
    <property type="project" value="TreeGrafter"/>
</dbReference>
<dbReference type="SUPFAM" id="SSF56601">
    <property type="entry name" value="beta-lactamase/transpeptidase-like"/>
    <property type="match status" value="1"/>
</dbReference>
<sequence>MSRWIICCLLPIVIFSCSPNNVTVDNNLKKFFDENKVTGTFGLFDNGLGHFTVYNLPRFSDSTYLPASTFKIVNSLIGLETGAALDSSTVIAWDGKDRGRTECNRDMSMQDAFRISCPPWYQELARRIGKPAMQKWLDTLGYARRYGKFIIGNNLDTFWLDNSAKVTADEELGIVKKLYFDQLPFQKRSQRIVRDMMLWEKDANYTLSYKTGWGFTEKGHALGWIVGWIEENNHPYFFALQLESPDHNYDMKSARIKILKDILKLYGFMEGKK</sequence>
<dbReference type="InterPro" id="IPR012338">
    <property type="entry name" value="Beta-lactam/transpept-like"/>
</dbReference>
<evidence type="ECO:0000259" key="9">
    <source>
        <dbReference type="Pfam" id="PF00905"/>
    </source>
</evidence>
<reference evidence="10 11" key="1">
    <citation type="submission" date="2018-09" db="EMBL/GenBank/DDBJ databases">
        <title>Genome sequencing of strain 6GH32-13.</title>
        <authorList>
            <person name="Weon H.-Y."/>
            <person name="Heo J."/>
            <person name="Kwon S.-W."/>
        </authorList>
    </citation>
    <scope>NUCLEOTIDE SEQUENCE [LARGE SCALE GENOMIC DNA]</scope>
    <source>
        <strain evidence="10 11">5GH32-13</strain>
    </source>
</reference>
<feature type="modified residue" description="N6-carboxylysine" evidence="7">
    <location>
        <position position="71"/>
    </location>
</feature>
<evidence type="ECO:0000313" key="10">
    <source>
        <dbReference type="EMBL" id="AXY77051.1"/>
    </source>
</evidence>
<evidence type="ECO:0000256" key="8">
    <source>
        <dbReference type="RuleBase" id="RU361140"/>
    </source>
</evidence>
<evidence type="ECO:0000313" key="11">
    <source>
        <dbReference type="Proteomes" id="UP000263900"/>
    </source>
</evidence>
<dbReference type="EC" id="3.5.2.6" evidence="3 8"/>
<dbReference type="GO" id="GO:0008658">
    <property type="term" value="F:penicillin binding"/>
    <property type="evidence" value="ECO:0007669"/>
    <property type="project" value="InterPro"/>
</dbReference>
<dbReference type="Pfam" id="PF00905">
    <property type="entry name" value="Transpeptidase"/>
    <property type="match status" value="1"/>
</dbReference>
<dbReference type="GO" id="GO:0046677">
    <property type="term" value="P:response to antibiotic"/>
    <property type="evidence" value="ECO:0007669"/>
    <property type="project" value="UniProtKB-UniRule"/>
</dbReference>
<evidence type="ECO:0000256" key="6">
    <source>
        <dbReference type="ARBA" id="ARBA00023251"/>
    </source>
</evidence>